<gene>
    <name evidence="2" type="ORF">OB960_21180</name>
</gene>
<feature type="compositionally biased region" description="Basic and acidic residues" evidence="1">
    <location>
        <begin position="56"/>
        <end position="77"/>
    </location>
</feature>
<evidence type="ECO:0000313" key="2">
    <source>
        <dbReference type="EMBL" id="MCU4743901.1"/>
    </source>
</evidence>
<dbReference type="EMBL" id="JAOPKA010000019">
    <property type="protein sequence ID" value="MCU4743901.1"/>
    <property type="molecule type" value="Genomic_DNA"/>
</dbReference>
<accession>A0AAP3E3Q6</accession>
<organism evidence="2 3">
    <name type="scientific">Natronoglomus mannanivorans</name>
    <dbReference type="NCBI Taxonomy" id="2979990"/>
    <lineage>
        <taxon>Archaea</taxon>
        <taxon>Methanobacteriati</taxon>
        <taxon>Methanobacteriota</taxon>
        <taxon>Stenosarchaea group</taxon>
        <taxon>Halobacteria</taxon>
        <taxon>Halobacteriales</taxon>
        <taxon>Natrialbaceae</taxon>
        <taxon>Natronoglomus</taxon>
    </lineage>
</organism>
<comment type="caution">
    <text evidence="2">The sequence shown here is derived from an EMBL/GenBank/DDBJ whole genome shotgun (WGS) entry which is preliminary data.</text>
</comment>
<dbReference type="RefSeq" id="WP_338005713.1">
    <property type="nucleotide sequence ID" value="NZ_JAOPKA010000019.1"/>
</dbReference>
<feature type="region of interest" description="Disordered" evidence="1">
    <location>
        <begin position="34"/>
        <end position="95"/>
    </location>
</feature>
<dbReference type="AlphaFoldDB" id="A0AAP3E3Q6"/>
<feature type="compositionally biased region" description="Acidic residues" evidence="1">
    <location>
        <begin position="46"/>
        <end position="55"/>
    </location>
</feature>
<reference evidence="2" key="1">
    <citation type="submission" date="2022-09" db="EMBL/GenBank/DDBJ databases">
        <title>Enrichment on poylsaccharides allowed isolation of novel metabolic and taxonomic groups of Haloarchaea.</title>
        <authorList>
            <person name="Sorokin D.Y."/>
            <person name="Elcheninov A.G."/>
            <person name="Khizhniak T.V."/>
            <person name="Kolganova T.V."/>
            <person name="Kublanov I.V."/>
        </authorList>
    </citation>
    <scope>NUCLEOTIDE SEQUENCE</scope>
    <source>
        <strain evidence="2">AArc-xg1-1</strain>
    </source>
</reference>
<dbReference type="Proteomes" id="UP001321018">
    <property type="component" value="Unassembled WGS sequence"/>
</dbReference>
<protein>
    <submittedName>
        <fullName evidence="2">Uncharacterized protein</fullName>
    </submittedName>
</protein>
<evidence type="ECO:0000256" key="1">
    <source>
        <dbReference type="SAM" id="MobiDB-lite"/>
    </source>
</evidence>
<evidence type="ECO:0000313" key="3">
    <source>
        <dbReference type="Proteomes" id="UP001321018"/>
    </source>
</evidence>
<proteinExistence type="predicted"/>
<name>A0AAP3E3Q6_9EURY</name>
<sequence>MSDRTLEEIEADLDRATDLETEAAVDLLQSARANLRAGRVRHEGDGESEDGDEIDTDRRESLEHRLEQRIREIENRDAYSGGLGSAMNPEDDEAP</sequence>